<dbReference type="GeneID" id="7834975"/>
<dbReference type="HOGENOM" id="CLU_1589728_0_0_1"/>
<dbReference type="EMBL" id="GG662856">
    <property type="protein sequence ID" value="EAR86981.2"/>
    <property type="molecule type" value="Genomic_DNA"/>
</dbReference>
<keyword evidence="2" id="KW-1185">Reference proteome</keyword>
<dbReference type="InParanoid" id="Q22P30"/>
<name>Q22P30_TETTS</name>
<dbReference type="Proteomes" id="UP000009168">
    <property type="component" value="Unassembled WGS sequence"/>
</dbReference>
<evidence type="ECO:0000313" key="1">
    <source>
        <dbReference type="EMBL" id="EAR86981.2"/>
    </source>
</evidence>
<dbReference type="AlphaFoldDB" id="Q22P30"/>
<dbReference type="KEGG" id="tet:TTHERM_00415630"/>
<evidence type="ECO:0000313" key="2">
    <source>
        <dbReference type="Proteomes" id="UP000009168"/>
    </source>
</evidence>
<gene>
    <name evidence="1" type="ORF">TTHERM_00415630</name>
</gene>
<accession>Q22P30</accession>
<reference evidence="2" key="1">
    <citation type="journal article" date="2006" name="PLoS Biol.">
        <title>Macronuclear genome sequence of the ciliate Tetrahymena thermophila, a model eukaryote.</title>
        <authorList>
            <person name="Eisen J.A."/>
            <person name="Coyne R.S."/>
            <person name="Wu M."/>
            <person name="Wu D."/>
            <person name="Thiagarajan M."/>
            <person name="Wortman J.R."/>
            <person name="Badger J.H."/>
            <person name="Ren Q."/>
            <person name="Amedeo P."/>
            <person name="Jones K.M."/>
            <person name="Tallon L.J."/>
            <person name="Delcher A.L."/>
            <person name="Salzberg S.L."/>
            <person name="Silva J.C."/>
            <person name="Haas B.J."/>
            <person name="Majoros W.H."/>
            <person name="Farzad M."/>
            <person name="Carlton J.M."/>
            <person name="Smith R.K. Jr."/>
            <person name="Garg J."/>
            <person name="Pearlman R.E."/>
            <person name="Karrer K.M."/>
            <person name="Sun L."/>
            <person name="Manning G."/>
            <person name="Elde N.C."/>
            <person name="Turkewitz A.P."/>
            <person name="Asai D.J."/>
            <person name="Wilkes D.E."/>
            <person name="Wang Y."/>
            <person name="Cai H."/>
            <person name="Collins K."/>
            <person name="Stewart B.A."/>
            <person name="Lee S.R."/>
            <person name="Wilamowska K."/>
            <person name="Weinberg Z."/>
            <person name="Ruzzo W.L."/>
            <person name="Wloga D."/>
            <person name="Gaertig J."/>
            <person name="Frankel J."/>
            <person name="Tsao C.-C."/>
            <person name="Gorovsky M.A."/>
            <person name="Keeling P.J."/>
            <person name="Waller R.F."/>
            <person name="Patron N.J."/>
            <person name="Cherry J.M."/>
            <person name="Stover N.A."/>
            <person name="Krieger C.J."/>
            <person name="del Toro C."/>
            <person name="Ryder H.F."/>
            <person name="Williamson S.C."/>
            <person name="Barbeau R.A."/>
            <person name="Hamilton E.P."/>
            <person name="Orias E."/>
        </authorList>
    </citation>
    <scope>NUCLEOTIDE SEQUENCE [LARGE SCALE GENOMIC DNA]</scope>
    <source>
        <strain evidence="2">SB210</strain>
    </source>
</reference>
<protein>
    <submittedName>
        <fullName evidence="1">Uncharacterized protein</fullName>
    </submittedName>
</protein>
<dbReference type="RefSeq" id="XP_001007226.2">
    <property type="nucleotide sequence ID" value="XM_001007226.3"/>
</dbReference>
<organism evidence="1 2">
    <name type="scientific">Tetrahymena thermophila (strain SB210)</name>
    <dbReference type="NCBI Taxonomy" id="312017"/>
    <lineage>
        <taxon>Eukaryota</taxon>
        <taxon>Sar</taxon>
        <taxon>Alveolata</taxon>
        <taxon>Ciliophora</taxon>
        <taxon>Intramacronucleata</taxon>
        <taxon>Oligohymenophorea</taxon>
        <taxon>Hymenostomatida</taxon>
        <taxon>Tetrahymenina</taxon>
        <taxon>Tetrahymenidae</taxon>
        <taxon>Tetrahymena</taxon>
    </lineage>
</organism>
<proteinExistence type="predicted"/>
<sequence>MPNNRSTQLFCNEIISRIMRYLIEQIRVSLLQFFYQQTLILISKIQGACQYSNQKSIDILYNKQNSRMNEVDLQSIDDYNNQCDEISQKVDKLIKYLNECNSIEAESQQNMIEVLNCIKIGLDSYDLYSFADFMEEEQIMELLNSINNIYLKYKDVINVDLQEKFREYNSTLENRLLYLDQLQKNKNAHYYILDNNQNNNKIVLENNPQQEEAEIAYRPVKLQKLQVYQNNTVQY</sequence>